<sequence length="251" mass="28648">MVEKKPLPVALATKLGRRGRRTRMERGAAPSKQKEAAAERRQERELQAGDAMRYMHKRGARASTRVMKAEDKVADNRPGQTCHCRSSDMNCRSRQLRRAALTVTPSPRDGKHSARQQTREAEAAAEAKFVWSDVVLYSPSDRPIWDDKRLGRRSMRREGYGRNSGSLYVSSFSRAGGRAGWLARGRARGGQSGRGKAKDSAGGGELREKKERDERRQEGDFETRHEERRLHIDRTRGRKKWRKDFEGMGRE</sequence>
<protein>
    <submittedName>
        <fullName evidence="2">Uncharacterized protein</fullName>
    </submittedName>
</protein>
<feature type="compositionally biased region" description="Basic and acidic residues" evidence="1">
    <location>
        <begin position="22"/>
        <end position="47"/>
    </location>
</feature>
<keyword evidence="3" id="KW-1185">Reference proteome</keyword>
<feature type="region of interest" description="Disordered" evidence="1">
    <location>
        <begin position="176"/>
        <end position="251"/>
    </location>
</feature>
<feature type="compositionally biased region" description="Basic and acidic residues" evidence="1">
    <location>
        <begin position="205"/>
        <end position="235"/>
    </location>
</feature>
<organism evidence="2 3">
    <name type="scientific">Marchantia polymorpha subsp. ruderalis</name>
    <dbReference type="NCBI Taxonomy" id="1480154"/>
    <lineage>
        <taxon>Eukaryota</taxon>
        <taxon>Viridiplantae</taxon>
        <taxon>Streptophyta</taxon>
        <taxon>Embryophyta</taxon>
        <taxon>Marchantiophyta</taxon>
        <taxon>Marchantiopsida</taxon>
        <taxon>Marchantiidae</taxon>
        <taxon>Marchantiales</taxon>
        <taxon>Marchantiaceae</taxon>
        <taxon>Marchantia</taxon>
    </lineage>
</organism>
<evidence type="ECO:0000313" key="2">
    <source>
        <dbReference type="EMBL" id="OAE26616.1"/>
    </source>
</evidence>
<feature type="region of interest" description="Disordered" evidence="1">
    <location>
        <begin position="1"/>
        <end position="49"/>
    </location>
</feature>
<dbReference type="AlphaFoldDB" id="A0A176W355"/>
<dbReference type="Proteomes" id="UP000077202">
    <property type="component" value="Unassembled WGS sequence"/>
</dbReference>
<accession>A0A176W355</accession>
<proteinExistence type="predicted"/>
<comment type="caution">
    <text evidence="2">The sequence shown here is derived from an EMBL/GenBank/DDBJ whole genome shotgun (WGS) entry which is preliminary data.</text>
</comment>
<name>A0A176W355_MARPO</name>
<evidence type="ECO:0000313" key="3">
    <source>
        <dbReference type="Proteomes" id="UP000077202"/>
    </source>
</evidence>
<dbReference type="EMBL" id="LVLJ01002146">
    <property type="protein sequence ID" value="OAE26616.1"/>
    <property type="molecule type" value="Genomic_DNA"/>
</dbReference>
<evidence type="ECO:0000256" key="1">
    <source>
        <dbReference type="SAM" id="MobiDB-lite"/>
    </source>
</evidence>
<gene>
    <name evidence="2" type="ORF">AXG93_4542s1370</name>
</gene>
<reference evidence="2" key="1">
    <citation type="submission" date="2016-03" db="EMBL/GenBank/DDBJ databases">
        <title>Mechanisms controlling the formation of the plant cell surface in tip-growing cells are functionally conserved among land plants.</title>
        <authorList>
            <person name="Honkanen S."/>
            <person name="Jones V.A."/>
            <person name="Morieri G."/>
            <person name="Champion C."/>
            <person name="Hetherington A.J."/>
            <person name="Kelly S."/>
            <person name="Saint-Marcoux D."/>
            <person name="Proust H."/>
            <person name="Prescott H."/>
            <person name="Dolan L."/>
        </authorList>
    </citation>
    <scope>NUCLEOTIDE SEQUENCE [LARGE SCALE GENOMIC DNA]</scope>
    <source>
        <tissue evidence="2">Whole gametophyte</tissue>
    </source>
</reference>